<evidence type="ECO:0000313" key="2">
    <source>
        <dbReference type="EMBL" id="KAK1418140.1"/>
    </source>
</evidence>
<evidence type="ECO:0000256" key="1">
    <source>
        <dbReference type="SAM" id="MobiDB-lite"/>
    </source>
</evidence>
<dbReference type="EMBL" id="JAUHHV010000007">
    <property type="protein sequence ID" value="KAK1418140.1"/>
    <property type="molecule type" value="Genomic_DNA"/>
</dbReference>
<dbReference type="Proteomes" id="UP001229421">
    <property type="component" value="Unassembled WGS sequence"/>
</dbReference>
<feature type="region of interest" description="Disordered" evidence="1">
    <location>
        <begin position="1"/>
        <end position="25"/>
    </location>
</feature>
<feature type="compositionally biased region" description="Basic and acidic residues" evidence="1">
    <location>
        <begin position="1"/>
        <end position="12"/>
    </location>
</feature>
<reference evidence="2" key="1">
    <citation type="journal article" date="2023" name="bioRxiv">
        <title>Improved chromosome-level genome assembly for marigold (Tagetes erecta).</title>
        <authorList>
            <person name="Jiang F."/>
            <person name="Yuan L."/>
            <person name="Wang S."/>
            <person name="Wang H."/>
            <person name="Xu D."/>
            <person name="Wang A."/>
            <person name="Fan W."/>
        </authorList>
    </citation>
    <scope>NUCLEOTIDE SEQUENCE</scope>
    <source>
        <strain evidence="2">WSJ</strain>
        <tissue evidence="2">Leaf</tissue>
    </source>
</reference>
<protein>
    <submittedName>
        <fullName evidence="2">Uncharacterized protein</fullName>
    </submittedName>
</protein>
<evidence type="ECO:0000313" key="3">
    <source>
        <dbReference type="Proteomes" id="UP001229421"/>
    </source>
</evidence>
<keyword evidence="3" id="KW-1185">Reference proteome</keyword>
<name>A0AAD8NJ87_TARER</name>
<sequence>MSYLEELEKRVEDEDDDEDGPRHHLAGDGIVLVTTSSPRHISPSYHRLVNKLPHVPPPLANHTTKLATNISFINSNLRRMHYHQYSTPSSFCN</sequence>
<organism evidence="2 3">
    <name type="scientific">Tagetes erecta</name>
    <name type="common">African marigold</name>
    <dbReference type="NCBI Taxonomy" id="13708"/>
    <lineage>
        <taxon>Eukaryota</taxon>
        <taxon>Viridiplantae</taxon>
        <taxon>Streptophyta</taxon>
        <taxon>Embryophyta</taxon>
        <taxon>Tracheophyta</taxon>
        <taxon>Spermatophyta</taxon>
        <taxon>Magnoliopsida</taxon>
        <taxon>eudicotyledons</taxon>
        <taxon>Gunneridae</taxon>
        <taxon>Pentapetalae</taxon>
        <taxon>asterids</taxon>
        <taxon>campanulids</taxon>
        <taxon>Asterales</taxon>
        <taxon>Asteraceae</taxon>
        <taxon>Asteroideae</taxon>
        <taxon>Heliantheae alliance</taxon>
        <taxon>Tageteae</taxon>
        <taxon>Tagetes</taxon>
    </lineage>
</organism>
<accession>A0AAD8NJ87</accession>
<gene>
    <name evidence="2" type="ORF">QVD17_27279</name>
</gene>
<comment type="caution">
    <text evidence="2">The sequence shown here is derived from an EMBL/GenBank/DDBJ whole genome shotgun (WGS) entry which is preliminary data.</text>
</comment>
<dbReference type="AlphaFoldDB" id="A0AAD8NJ87"/>
<proteinExistence type="predicted"/>